<proteinExistence type="predicted"/>
<gene>
    <name evidence="1" type="ORF">CTOB1V02_LOCUS8382</name>
</gene>
<evidence type="ECO:0000313" key="1">
    <source>
        <dbReference type="EMBL" id="CAD7230524.1"/>
    </source>
</evidence>
<name>A0A7R8WF55_9CRUS</name>
<dbReference type="EMBL" id="OB662750">
    <property type="protein sequence ID" value="CAD7230524.1"/>
    <property type="molecule type" value="Genomic_DNA"/>
</dbReference>
<dbReference type="AlphaFoldDB" id="A0A7R8WF55"/>
<accession>A0A7R8WF55</accession>
<reference evidence="1" key="1">
    <citation type="submission" date="2020-11" db="EMBL/GenBank/DDBJ databases">
        <authorList>
            <person name="Tran Van P."/>
        </authorList>
    </citation>
    <scope>NUCLEOTIDE SEQUENCE</scope>
</reference>
<organism evidence="1">
    <name type="scientific">Cyprideis torosa</name>
    <dbReference type="NCBI Taxonomy" id="163714"/>
    <lineage>
        <taxon>Eukaryota</taxon>
        <taxon>Metazoa</taxon>
        <taxon>Ecdysozoa</taxon>
        <taxon>Arthropoda</taxon>
        <taxon>Crustacea</taxon>
        <taxon>Oligostraca</taxon>
        <taxon>Ostracoda</taxon>
        <taxon>Podocopa</taxon>
        <taxon>Podocopida</taxon>
        <taxon>Cytherocopina</taxon>
        <taxon>Cytheroidea</taxon>
        <taxon>Cytherideidae</taxon>
        <taxon>Cyprideis</taxon>
    </lineage>
</organism>
<sequence length="156" mass="17032">MDGVELSQAEIEPLVKLFRRSVIVLRPRRIMASSSGENGRTSPTPFAILDKLGQQDIRLASLESRLAQLEPRILAQGGGPSADDLAVLPPSASLGGGLSDVQDPVLRKRLMDQDRRMTEVEKRIGVLEASLSQSPSHSSRREVSEWKTIGMGFDVD</sequence>
<protein>
    <submittedName>
        <fullName evidence="1">Uncharacterized protein</fullName>
    </submittedName>
</protein>